<dbReference type="EMBL" id="CAJOBA010070263">
    <property type="protein sequence ID" value="CAF4387353.1"/>
    <property type="molecule type" value="Genomic_DNA"/>
</dbReference>
<evidence type="ECO:0000313" key="2">
    <source>
        <dbReference type="EMBL" id="CAF4387353.1"/>
    </source>
</evidence>
<comment type="caution">
    <text evidence="2">The sequence shown here is derived from an EMBL/GenBank/DDBJ whole genome shotgun (WGS) entry which is preliminary data.</text>
</comment>
<reference evidence="2" key="1">
    <citation type="submission" date="2021-02" db="EMBL/GenBank/DDBJ databases">
        <authorList>
            <person name="Nowell W R."/>
        </authorList>
    </citation>
    <scope>NUCLEOTIDE SEQUENCE</scope>
</reference>
<gene>
    <name evidence="1" type="ORF">OVA965_LOCUS41256</name>
    <name evidence="2" type="ORF">TMI583_LOCUS42853</name>
</gene>
<dbReference type="AlphaFoldDB" id="A0A8S2V9G8"/>
<dbReference type="Proteomes" id="UP000682733">
    <property type="component" value="Unassembled WGS sequence"/>
</dbReference>
<dbReference type="EMBL" id="CAJNOK010047031">
    <property type="protein sequence ID" value="CAF1585915.1"/>
    <property type="molecule type" value="Genomic_DNA"/>
</dbReference>
<proteinExistence type="predicted"/>
<evidence type="ECO:0000313" key="3">
    <source>
        <dbReference type="Proteomes" id="UP000682733"/>
    </source>
</evidence>
<feature type="non-terminal residue" evidence="2">
    <location>
        <position position="1"/>
    </location>
</feature>
<accession>A0A8S2V9G8</accession>
<dbReference type="Proteomes" id="UP000677228">
    <property type="component" value="Unassembled WGS sequence"/>
</dbReference>
<sequence>MHVIICIQGLECDGAEKAKELDEHKALAVNNVEGLTTTGDLEASAVRLA</sequence>
<name>A0A8S2V9G8_9BILA</name>
<organism evidence="2 3">
    <name type="scientific">Didymodactylos carnosus</name>
    <dbReference type="NCBI Taxonomy" id="1234261"/>
    <lineage>
        <taxon>Eukaryota</taxon>
        <taxon>Metazoa</taxon>
        <taxon>Spiralia</taxon>
        <taxon>Gnathifera</taxon>
        <taxon>Rotifera</taxon>
        <taxon>Eurotatoria</taxon>
        <taxon>Bdelloidea</taxon>
        <taxon>Philodinida</taxon>
        <taxon>Philodinidae</taxon>
        <taxon>Didymodactylos</taxon>
    </lineage>
</organism>
<evidence type="ECO:0000313" key="1">
    <source>
        <dbReference type="EMBL" id="CAF1585915.1"/>
    </source>
</evidence>
<protein>
    <submittedName>
        <fullName evidence="2">Uncharacterized protein</fullName>
    </submittedName>
</protein>